<gene>
    <name evidence="3" type="ORF">A6P07_02945</name>
</gene>
<feature type="chain" id="PRO_5009838027" description="Lipoprotein" evidence="2">
    <location>
        <begin position="19"/>
        <end position="67"/>
    </location>
</feature>
<comment type="caution">
    <text evidence="3">The sequence shown here is derived from an EMBL/GenBank/DDBJ whole genome shotgun (WGS) entry which is preliminary data.</text>
</comment>
<accession>A0A1C2IR52</accession>
<sequence length="67" mass="7193">MKTRIILPLIFLVVTALSGCVSHHATKTHQISSNQAGENALKHGLSGGPLTMHTKPLTDFSLSGYKH</sequence>
<dbReference type="AlphaFoldDB" id="A0A1C2IR52"/>
<feature type="signal peptide" evidence="2">
    <location>
        <begin position="1"/>
        <end position="18"/>
    </location>
</feature>
<dbReference type="Proteomes" id="UP000094893">
    <property type="component" value="Unassembled WGS sequence"/>
</dbReference>
<feature type="compositionally biased region" description="Polar residues" evidence="1">
    <location>
        <begin position="28"/>
        <end position="37"/>
    </location>
</feature>
<evidence type="ECO:0000256" key="1">
    <source>
        <dbReference type="SAM" id="MobiDB-lite"/>
    </source>
</evidence>
<proteinExistence type="predicted"/>
<keyword evidence="2" id="KW-0732">Signal</keyword>
<evidence type="ECO:0000256" key="2">
    <source>
        <dbReference type="SAM" id="SignalP"/>
    </source>
</evidence>
<feature type="region of interest" description="Disordered" evidence="1">
    <location>
        <begin position="28"/>
        <end position="52"/>
    </location>
</feature>
<dbReference type="PROSITE" id="PS51257">
    <property type="entry name" value="PROKAR_LIPOPROTEIN"/>
    <property type="match status" value="1"/>
</dbReference>
<reference evidence="3 4" key="1">
    <citation type="journal article" date="2016" name="Int. J. Mol. Sci.">
        <title>Comparative genomics of the extreme acidophile Acidithiobacillus thiooxidans reveals intraspecific divergence and niche adaptation.</title>
        <authorList>
            <person name="Zhang X."/>
            <person name="Feng X."/>
            <person name="Tao J."/>
            <person name="Ma L."/>
            <person name="Xiao Y."/>
            <person name="Liang Y."/>
            <person name="Liu X."/>
            <person name="Yin H."/>
        </authorList>
    </citation>
    <scope>NUCLEOTIDE SEQUENCE [LARGE SCALE GENOMIC DNA]</scope>
    <source>
        <strain evidence="3 4">A02</strain>
    </source>
</reference>
<organism evidence="3 4">
    <name type="scientific">Acidithiobacillus thiooxidans</name>
    <name type="common">Thiobacillus thiooxidans</name>
    <dbReference type="NCBI Taxonomy" id="930"/>
    <lineage>
        <taxon>Bacteria</taxon>
        <taxon>Pseudomonadati</taxon>
        <taxon>Pseudomonadota</taxon>
        <taxon>Acidithiobacillia</taxon>
        <taxon>Acidithiobacillales</taxon>
        <taxon>Acidithiobacillaceae</taxon>
        <taxon>Acidithiobacillus</taxon>
    </lineage>
</organism>
<evidence type="ECO:0000313" key="3">
    <source>
        <dbReference type="EMBL" id="OCX76270.1"/>
    </source>
</evidence>
<name>A0A1C2IR52_ACITH</name>
<evidence type="ECO:0000313" key="4">
    <source>
        <dbReference type="Proteomes" id="UP000094893"/>
    </source>
</evidence>
<dbReference type="EMBL" id="LWSA01000028">
    <property type="protein sequence ID" value="OCX76270.1"/>
    <property type="molecule type" value="Genomic_DNA"/>
</dbReference>
<protein>
    <recommendedName>
        <fullName evidence="5">Lipoprotein</fullName>
    </recommendedName>
</protein>
<evidence type="ECO:0008006" key="5">
    <source>
        <dbReference type="Google" id="ProtNLM"/>
    </source>
</evidence>